<organism evidence="3 4">
    <name type="scientific">Streptococcus parauberis NCFD 2020</name>
    <dbReference type="NCBI Taxonomy" id="873447"/>
    <lineage>
        <taxon>Bacteria</taxon>
        <taxon>Bacillati</taxon>
        <taxon>Bacillota</taxon>
        <taxon>Bacilli</taxon>
        <taxon>Lactobacillales</taxon>
        <taxon>Streptococcaceae</taxon>
        <taxon>Streptococcus</taxon>
    </lineage>
</organism>
<dbReference type="SUPFAM" id="SSF52540">
    <property type="entry name" value="P-loop containing nucleoside triphosphate hydrolases"/>
    <property type="match status" value="1"/>
</dbReference>
<evidence type="ECO:0000313" key="4">
    <source>
        <dbReference type="Proteomes" id="UP000003732"/>
    </source>
</evidence>
<evidence type="ECO:0000256" key="1">
    <source>
        <dbReference type="ARBA" id="ARBA00005417"/>
    </source>
</evidence>
<keyword evidence="2" id="KW-0813">Transport</keyword>
<comment type="similarity">
    <text evidence="1">Belongs to the ABC transporter superfamily.</text>
</comment>
<sequence>MAIGLSIIDSPQLLILDEPINGLDPVGIKEMRELLLNLKKNYNMTILISSHILSELELVVDRYIILHKGKIIQNITKASIQRYLSSKIILEVDNIDDCYRLLNKNNYSCRIVSNRIEINSSTDSINNIVQGIIEENLVIYGIYSRKTSFEEYYMALLQERKLMNV</sequence>
<reference evidence="3 4" key="1">
    <citation type="submission" date="2011-02" db="EMBL/GenBank/DDBJ databases">
        <authorList>
            <person name="Stanhope M.J."/>
            <person name="Durkin A.S."/>
            <person name="Hostetler J."/>
            <person name="Kim M."/>
            <person name="Radune D."/>
            <person name="Singh I."/>
            <person name="Town C.D."/>
        </authorList>
    </citation>
    <scope>NUCLEOTIDE SEQUENCE [LARGE SCALE GENOMIC DNA]</scope>
    <source>
        <strain evidence="3 4">NCFD 2020</strain>
    </source>
</reference>
<dbReference type="HOGENOM" id="CLU_000604_1_2_9"/>
<proteinExistence type="inferred from homology"/>
<accession>F1Z012</accession>
<dbReference type="Gene3D" id="3.40.50.300">
    <property type="entry name" value="P-loop containing nucleotide triphosphate hydrolases"/>
    <property type="match status" value="1"/>
</dbReference>
<comment type="caution">
    <text evidence="3">The sequence shown here is derived from an EMBL/GenBank/DDBJ whole genome shotgun (WGS) entry which is preliminary data.</text>
</comment>
<keyword evidence="3" id="KW-0547">Nucleotide-binding</keyword>
<name>F1Z012_9STRE</name>
<gene>
    <name evidence="3" type="ORF">SPB_1814</name>
</gene>
<dbReference type="InterPro" id="IPR027417">
    <property type="entry name" value="P-loop_NTPase"/>
</dbReference>
<dbReference type="Proteomes" id="UP000003732">
    <property type="component" value="Unassembled WGS sequence"/>
</dbReference>
<evidence type="ECO:0000313" key="3">
    <source>
        <dbReference type="EMBL" id="EGE55093.1"/>
    </source>
</evidence>
<keyword evidence="3" id="KW-0067">ATP-binding</keyword>
<protein>
    <submittedName>
        <fullName evidence="3">Putative bacitracin ABC transporter, ATP-binding protein BcrA</fullName>
    </submittedName>
</protein>
<dbReference type="AlphaFoldDB" id="F1Z012"/>
<dbReference type="PANTHER" id="PTHR43335:SF8">
    <property type="entry name" value="ABC TRANSPORTER, ATP-BINDING PROTEIN"/>
    <property type="match status" value="1"/>
</dbReference>
<dbReference type="EMBL" id="AEUT02000001">
    <property type="protein sequence ID" value="EGE55093.1"/>
    <property type="molecule type" value="Genomic_DNA"/>
</dbReference>
<dbReference type="PANTHER" id="PTHR43335">
    <property type="entry name" value="ABC TRANSPORTER, ATP-BINDING PROTEIN"/>
    <property type="match status" value="1"/>
</dbReference>
<evidence type="ECO:0000256" key="2">
    <source>
        <dbReference type="ARBA" id="ARBA00022448"/>
    </source>
</evidence>
<dbReference type="eggNOG" id="COG1131">
    <property type="taxonomic scope" value="Bacteria"/>
</dbReference>
<dbReference type="GO" id="GO:0005524">
    <property type="term" value="F:ATP binding"/>
    <property type="evidence" value="ECO:0007669"/>
    <property type="project" value="UniProtKB-KW"/>
</dbReference>